<comment type="caution">
    <text evidence="1">The sequence shown here is derived from an EMBL/GenBank/DDBJ whole genome shotgun (WGS) entry which is preliminary data.</text>
</comment>
<organism evidence="1 2">
    <name type="scientific">Cupriavidus numazuensis</name>
    <dbReference type="NCBI Taxonomy" id="221992"/>
    <lineage>
        <taxon>Bacteria</taxon>
        <taxon>Pseudomonadati</taxon>
        <taxon>Pseudomonadota</taxon>
        <taxon>Betaproteobacteria</taxon>
        <taxon>Burkholderiales</taxon>
        <taxon>Burkholderiaceae</taxon>
        <taxon>Cupriavidus</taxon>
    </lineage>
</organism>
<protein>
    <submittedName>
        <fullName evidence="1">Uncharacterized protein</fullName>
    </submittedName>
</protein>
<reference evidence="1 2" key="1">
    <citation type="submission" date="2021-03" db="EMBL/GenBank/DDBJ databases">
        <authorList>
            <person name="Peeters C."/>
        </authorList>
    </citation>
    <scope>NUCLEOTIDE SEQUENCE [LARGE SCALE GENOMIC DNA]</scope>
    <source>
        <strain evidence="1 2">LMG 26411</strain>
    </source>
</reference>
<evidence type="ECO:0000313" key="1">
    <source>
        <dbReference type="EMBL" id="CAG2155286.1"/>
    </source>
</evidence>
<dbReference type="Proteomes" id="UP000672657">
    <property type="component" value="Unassembled WGS sequence"/>
</dbReference>
<gene>
    <name evidence="1" type="ORF">LMG26411_04869</name>
</gene>
<name>A0ABN7Q6R2_9BURK</name>
<keyword evidence="2" id="KW-1185">Reference proteome</keyword>
<sequence>MPLATFENSPLELTTILLRHHGIHRGLWSLTVNFHVQGTNIRQDDLNGAAFPGALLAVRSIGIRQVDVPDALTVDAAAVNPAP</sequence>
<evidence type="ECO:0000313" key="2">
    <source>
        <dbReference type="Proteomes" id="UP000672657"/>
    </source>
</evidence>
<accession>A0ABN7Q6R2</accession>
<dbReference type="EMBL" id="CAJPVI010000033">
    <property type="protein sequence ID" value="CAG2155286.1"/>
    <property type="molecule type" value="Genomic_DNA"/>
</dbReference>
<proteinExistence type="predicted"/>